<dbReference type="GO" id="GO:0005615">
    <property type="term" value="C:extracellular space"/>
    <property type="evidence" value="ECO:0000318"/>
    <property type="project" value="GO_Central"/>
</dbReference>
<dbReference type="InterPro" id="IPR038765">
    <property type="entry name" value="Papain-like_cys_pep_sf"/>
</dbReference>
<feature type="domain" description="Peptidase C1A papain C-terminal" evidence="4">
    <location>
        <begin position="57"/>
        <end position="287"/>
    </location>
</feature>
<gene>
    <name evidence="5" type="ORF">MONBRDRAFT_34651</name>
</gene>
<reference evidence="5 6" key="1">
    <citation type="journal article" date="2008" name="Nature">
        <title>The genome of the choanoflagellate Monosiga brevicollis and the origin of metazoans.</title>
        <authorList>
            <consortium name="JGI Sequencing"/>
            <person name="King N."/>
            <person name="Westbrook M.J."/>
            <person name="Young S.L."/>
            <person name="Kuo A."/>
            <person name="Abedin M."/>
            <person name="Chapman J."/>
            <person name="Fairclough S."/>
            <person name="Hellsten U."/>
            <person name="Isogai Y."/>
            <person name="Letunic I."/>
            <person name="Marr M."/>
            <person name="Pincus D."/>
            <person name="Putnam N."/>
            <person name="Rokas A."/>
            <person name="Wright K.J."/>
            <person name="Zuzow R."/>
            <person name="Dirks W."/>
            <person name="Good M."/>
            <person name="Goodstein D."/>
            <person name="Lemons D."/>
            <person name="Li W."/>
            <person name="Lyons J.B."/>
            <person name="Morris A."/>
            <person name="Nichols S."/>
            <person name="Richter D.J."/>
            <person name="Salamov A."/>
            <person name="Bork P."/>
            <person name="Lim W.A."/>
            <person name="Manning G."/>
            <person name="Miller W.T."/>
            <person name="McGinnis W."/>
            <person name="Shapiro H."/>
            <person name="Tjian R."/>
            <person name="Grigoriev I.V."/>
            <person name="Rokhsar D."/>
        </authorList>
    </citation>
    <scope>NUCLEOTIDE SEQUENCE [LARGE SCALE GENOMIC DNA]</scope>
    <source>
        <strain evidence="6">MX1 / ATCC 50154</strain>
    </source>
</reference>
<dbReference type="eggNOG" id="KOG1543">
    <property type="taxonomic scope" value="Eukaryota"/>
</dbReference>
<sequence length="624" mass="68497">MQVLSLALLGLALLGLAVALASAKPLRGMCRDSQLVFPEGERISAPRPHEYINVEDLPTTFSWANVSGVNYLTRSRNQHIPEYCGSCVAFATTSSLNDRMAILRRKAWPEINLAPQVLLNCNAGVSCEGGNAGPVFEHIHRNGVPDETCQNYEARDGECTAMGICETCDPNKGCSPITNYTLYYVAEFGNLVGVDQMKAEIYARGPIVAGIDATDKLEAYTHGIFSEEKILPVPNHEISIVGWGVEDGTEYWVVRNSWGTYFGEEGFFRINMHENNLAINSQPAFAVPAFHKNVSAMEPYINLGAEITAELEARAAGRLFMHRTVDMPAFTSHQFAEGSLFDPATKGKAVRHNVKSSHVVSPLPHTYLTPEDLPETYDPRNINGMDYTTANRNQHIPQYCGSCWAHGTTSALADRIKLLRKGAFPDIQPSVQVLVNCVTANETHGCEGGDPTAAHNWIYENGIPDETCTNYLAKDEVCNAANTCKTCSPETGTCTAISDPPKLHIAEYGQVAGEHNMMAEIYARGPIAGTIAVPPALETWNGQGIFNDTTGDVSLDHEIEIAGWGVENNVPYWIIRNSWGTYWADTNWFYLIRGTNNLGVEANCDWAVWDGKMPYVNELPVPQA</sequence>
<dbReference type="PROSITE" id="PS00640">
    <property type="entry name" value="THIOL_PROTEASE_ASN"/>
    <property type="match status" value="1"/>
</dbReference>
<dbReference type="SUPFAM" id="SSF54001">
    <property type="entry name" value="Cysteine proteinases"/>
    <property type="match status" value="2"/>
</dbReference>
<dbReference type="AlphaFoldDB" id="A9VD33"/>
<feature type="signal peptide" evidence="3">
    <location>
        <begin position="1"/>
        <end position="23"/>
    </location>
</feature>
<evidence type="ECO:0000313" key="6">
    <source>
        <dbReference type="Proteomes" id="UP000001357"/>
    </source>
</evidence>
<dbReference type="InterPro" id="IPR000668">
    <property type="entry name" value="Peptidase_C1A_C"/>
</dbReference>
<dbReference type="EMBL" id="CH991584">
    <property type="protein sequence ID" value="EDQ84610.1"/>
    <property type="molecule type" value="Genomic_DNA"/>
</dbReference>
<dbReference type="GO" id="GO:0004197">
    <property type="term" value="F:cysteine-type endopeptidase activity"/>
    <property type="evidence" value="ECO:0000318"/>
    <property type="project" value="GO_Central"/>
</dbReference>
<feature type="domain" description="Peptidase C1A papain C-terminal" evidence="4">
    <location>
        <begin position="373"/>
        <end position="608"/>
    </location>
</feature>
<keyword evidence="2" id="KW-1015">Disulfide bond</keyword>
<dbReference type="KEGG" id="mbr:MONBRDRAFT_34651"/>
<dbReference type="PANTHER" id="PTHR12411">
    <property type="entry name" value="CYSTEINE PROTEASE FAMILY C1-RELATED"/>
    <property type="match status" value="1"/>
</dbReference>
<evidence type="ECO:0000256" key="2">
    <source>
        <dbReference type="ARBA" id="ARBA00023157"/>
    </source>
</evidence>
<dbReference type="STRING" id="81824.A9VD33"/>
<name>A9VD33_MONBE</name>
<accession>A9VD33</accession>
<dbReference type="GO" id="GO:0051603">
    <property type="term" value="P:proteolysis involved in protein catabolic process"/>
    <property type="evidence" value="ECO:0000318"/>
    <property type="project" value="GO_Central"/>
</dbReference>
<feature type="chain" id="PRO_5018658021" description="Peptidase C1A papain C-terminal domain-containing protein" evidence="3">
    <location>
        <begin position="24"/>
        <end position="624"/>
    </location>
</feature>
<organism evidence="5 6">
    <name type="scientific">Monosiga brevicollis</name>
    <name type="common">Choanoflagellate</name>
    <dbReference type="NCBI Taxonomy" id="81824"/>
    <lineage>
        <taxon>Eukaryota</taxon>
        <taxon>Choanoflagellata</taxon>
        <taxon>Craspedida</taxon>
        <taxon>Salpingoecidae</taxon>
        <taxon>Monosiga</taxon>
    </lineage>
</organism>
<dbReference type="Gene3D" id="3.90.70.10">
    <property type="entry name" value="Cysteine proteinases"/>
    <property type="match status" value="2"/>
</dbReference>
<dbReference type="InterPro" id="IPR025660">
    <property type="entry name" value="Pept_his_AS"/>
</dbReference>
<protein>
    <recommendedName>
        <fullName evidence="4">Peptidase C1A papain C-terminal domain-containing protein</fullName>
    </recommendedName>
</protein>
<comment type="similarity">
    <text evidence="1">Belongs to the peptidase C1 family.</text>
</comment>
<dbReference type="OMA" id="KDNGCHG"/>
<dbReference type="SMART" id="SM00645">
    <property type="entry name" value="Pept_C1"/>
    <property type="match status" value="2"/>
</dbReference>
<evidence type="ECO:0000259" key="4">
    <source>
        <dbReference type="SMART" id="SM00645"/>
    </source>
</evidence>
<dbReference type="FunFam" id="3.90.70.10:FF:000117">
    <property type="entry name" value="Probable papain cysteine protease"/>
    <property type="match status" value="2"/>
</dbReference>
<proteinExistence type="inferred from homology"/>
<dbReference type="GeneID" id="5895839"/>
<dbReference type="GO" id="GO:0005764">
    <property type="term" value="C:lysosome"/>
    <property type="evidence" value="ECO:0000318"/>
    <property type="project" value="GO_Central"/>
</dbReference>
<keyword evidence="3" id="KW-0732">Signal</keyword>
<dbReference type="InterPro" id="IPR013128">
    <property type="entry name" value="Peptidase_C1A"/>
</dbReference>
<dbReference type="RefSeq" id="XP_001750637.1">
    <property type="nucleotide sequence ID" value="XM_001750585.1"/>
</dbReference>
<dbReference type="PROSITE" id="PS00639">
    <property type="entry name" value="THIOL_PROTEASE_HIS"/>
    <property type="match status" value="1"/>
</dbReference>
<evidence type="ECO:0000313" key="5">
    <source>
        <dbReference type="EMBL" id="EDQ84610.1"/>
    </source>
</evidence>
<evidence type="ECO:0000256" key="3">
    <source>
        <dbReference type="SAM" id="SignalP"/>
    </source>
</evidence>
<dbReference type="Proteomes" id="UP000001357">
    <property type="component" value="Unassembled WGS sequence"/>
</dbReference>
<keyword evidence="6" id="KW-1185">Reference proteome</keyword>
<dbReference type="InParanoid" id="A9VD33"/>
<evidence type="ECO:0000256" key="1">
    <source>
        <dbReference type="ARBA" id="ARBA00008455"/>
    </source>
</evidence>
<dbReference type="InterPro" id="IPR025661">
    <property type="entry name" value="Pept_asp_AS"/>
</dbReference>
<dbReference type="Pfam" id="PF00112">
    <property type="entry name" value="Peptidase_C1"/>
    <property type="match status" value="2"/>
</dbReference>